<dbReference type="SUPFAM" id="SSF46785">
    <property type="entry name" value="Winged helix' DNA-binding domain"/>
    <property type="match status" value="1"/>
</dbReference>
<comment type="subcellular location">
    <subcellularLocation>
        <location evidence="1">Cytoplasm</location>
    </subcellularLocation>
</comment>
<evidence type="ECO:0000256" key="3">
    <source>
        <dbReference type="ARBA" id="ARBA00019365"/>
    </source>
</evidence>
<keyword evidence="5" id="KW-0678">Repressor</keyword>
<dbReference type="Gene3D" id="3.40.190.10">
    <property type="entry name" value="Periplasmic binding protein-like II"/>
    <property type="match status" value="2"/>
</dbReference>
<reference evidence="14" key="1">
    <citation type="journal article" date="2019" name="Int. J. Syst. Evol. Microbiol.">
        <title>The Global Catalogue of Microorganisms (GCM) 10K type strain sequencing project: providing services to taxonomists for standard genome sequencing and annotation.</title>
        <authorList>
            <consortium name="The Broad Institute Genomics Platform"/>
            <consortium name="The Broad Institute Genome Sequencing Center for Infectious Disease"/>
            <person name="Wu L."/>
            <person name="Ma J."/>
        </authorList>
    </citation>
    <scope>NUCLEOTIDE SEQUENCE [LARGE SCALE GENOMIC DNA]</scope>
    <source>
        <strain evidence="14">NBRC 105857</strain>
    </source>
</reference>
<gene>
    <name evidence="13" type="primary">metR</name>
    <name evidence="13" type="ORF">GCM10007875_15340</name>
</gene>
<evidence type="ECO:0000256" key="5">
    <source>
        <dbReference type="ARBA" id="ARBA00022491"/>
    </source>
</evidence>
<dbReference type="InterPro" id="IPR037406">
    <property type="entry name" value="MetR_PBP2"/>
</dbReference>
<dbReference type="PANTHER" id="PTHR30126">
    <property type="entry name" value="HTH-TYPE TRANSCRIPTIONAL REGULATOR"/>
    <property type="match status" value="1"/>
</dbReference>
<evidence type="ECO:0000256" key="1">
    <source>
        <dbReference type="ARBA" id="ARBA00004496"/>
    </source>
</evidence>
<dbReference type="InterPro" id="IPR000847">
    <property type="entry name" value="LysR_HTH_N"/>
</dbReference>
<comment type="caution">
    <text evidence="13">The sequence shown here is derived from an EMBL/GenBank/DDBJ whole genome shotgun (WGS) entry which is preliminary data.</text>
</comment>
<dbReference type="Gene3D" id="1.10.10.10">
    <property type="entry name" value="Winged helix-like DNA-binding domain superfamily/Winged helix DNA-binding domain"/>
    <property type="match status" value="1"/>
</dbReference>
<name>A0ABQ5YQQ6_9BURK</name>
<evidence type="ECO:0000313" key="13">
    <source>
        <dbReference type="EMBL" id="GLR26444.1"/>
    </source>
</evidence>
<evidence type="ECO:0000313" key="14">
    <source>
        <dbReference type="Proteomes" id="UP001156664"/>
    </source>
</evidence>
<evidence type="ECO:0000256" key="11">
    <source>
        <dbReference type="ARBA" id="ARBA00023167"/>
    </source>
</evidence>
<dbReference type="InterPro" id="IPR036390">
    <property type="entry name" value="WH_DNA-bd_sf"/>
</dbReference>
<keyword evidence="9" id="KW-0010">Activator</keyword>
<evidence type="ECO:0000256" key="9">
    <source>
        <dbReference type="ARBA" id="ARBA00023159"/>
    </source>
</evidence>
<keyword evidence="4" id="KW-0963">Cytoplasm</keyword>
<dbReference type="PRINTS" id="PR00039">
    <property type="entry name" value="HTHLYSR"/>
</dbReference>
<comment type="similarity">
    <text evidence="2">Belongs to the LysR transcriptional regulatory family.</text>
</comment>
<keyword evidence="6" id="KW-0028">Amino-acid biosynthesis</keyword>
<dbReference type="PANTHER" id="PTHR30126:SF25">
    <property type="entry name" value="HTH-TYPE TRANSCRIPTIONAL REGULATOR METR"/>
    <property type="match status" value="1"/>
</dbReference>
<organism evidence="13 14">
    <name type="scientific">Limnobacter litoralis</name>
    <dbReference type="NCBI Taxonomy" id="481366"/>
    <lineage>
        <taxon>Bacteria</taxon>
        <taxon>Pseudomonadati</taxon>
        <taxon>Pseudomonadota</taxon>
        <taxon>Betaproteobacteria</taxon>
        <taxon>Burkholderiales</taxon>
        <taxon>Burkholderiaceae</taxon>
        <taxon>Limnobacter</taxon>
    </lineage>
</organism>
<accession>A0ABQ5YQQ6</accession>
<evidence type="ECO:0000256" key="6">
    <source>
        <dbReference type="ARBA" id="ARBA00022605"/>
    </source>
</evidence>
<evidence type="ECO:0000259" key="12">
    <source>
        <dbReference type="PROSITE" id="PS50931"/>
    </source>
</evidence>
<evidence type="ECO:0000256" key="8">
    <source>
        <dbReference type="ARBA" id="ARBA00023125"/>
    </source>
</evidence>
<dbReference type="CDD" id="cd08441">
    <property type="entry name" value="PBP2_MetR"/>
    <property type="match status" value="1"/>
</dbReference>
<sequence length="320" mass="35561">MSKSILELRHLRTLLAIDQTGGLSRAADLLHLTQSAVSHQIKALEDHFDDALLNRSAGGTRFTPLGMQLLTLARQVLPEVDRVELNIQKMRVGGSGPLRIAVECHTCFDWLMPSMDVYRERWPEVELDIVSGFHADPVGLLHRGEAELAIVSEAQAEQGVAFEPLFAYEIVGVVANESPLAAKPWLEPADFADEVLITYPVPDDMLDVLRHFLHPANVRPHRRSSELTVALLQLVASKRGVSALPRWAVKPYVDRQYVTQLKLGSKGLQAELHAAMVASHAHKPYMQDFVRIMREVSLKALEGVRALSNDRSFSGNLSPH</sequence>
<dbReference type="Pfam" id="PF00126">
    <property type="entry name" value="HTH_1"/>
    <property type="match status" value="1"/>
</dbReference>
<dbReference type="Proteomes" id="UP001156664">
    <property type="component" value="Unassembled WGS sequence"/>
</dbReference>
<protein>
    <recommendedName>
        <fullName evidence="3">HTH-type transcriptional regulator MetR</fullName>
    </recommendedName>
</protein>
<dbReference type="RefSeq" id="WP_284281026.1">
    <property type="nucleotide sequence ID" value="NZ_BSOJ01000015.1"/>
</dbReference>
<feature type="domain" description="HTH lysR-type" evidence="12">
    <location>
        <begin position="6"/>
        <end position="63"/>
    </location>
</feature>
<keyword evidence="14" id="KW-1185">Reference proteome</keyword>
<dbReference type="InterPro" id="IPR005119">
    <property type="entry name" value="LysR_subst-bd"/>
</dbReference>
<evidence type="ECO:0000256" key="10">
    <source>
        <dbReference type="ARBA" id="ARBA00023163"/>
    </source>
</evidence>
<dbReference type="EMBL" id="BSOJ01000015">
    <property type="protein sequence ID" value="GLR26444.1"/>
    <property type="molecule type" value="Genomic_DNA"/>
</dbReference>
<dbReference type="PROSITE" id="PS50931">
    <property type="entry name" value="HTH_LYSR"/>
    <property type="match status" value="1"/>
</dbReference>
<keyword evidence="7" id="KW-0805">Transcription regulation</keyword>
<keyword evidence="8" id="KW-0238">DNA-binding</keyword>
<dbReference type="SUPFAM" id="SSF53850">
    <property type="entry name" value="Periplasmic binding protein-like II"/>
    <property type="match status" value="1"/>
</dbReference>
<dbReference type="Pfam" id="PF03466">
    <property type="entry name" value="LysR_substrate"/>
    <property type="match status" value="1"/>
</dbReference>
<keyword evidence="10" id="KW-0804">Transcription</keyword>
<proteinExistence type="inferred from homology"/>
<dbReference type="InterPro" id="IPR036388">
    <property type="entry name" value="WH-like_DNA-bd_sf"/>
</dbReference>
<evidence type="ECO:0000256" key="4">
    <source>
        <dbReference type="ARBA" id="ARBA00022490"/>
    </source>
</evidence>
<evidence type="ECO:0000256" key="2">
    <source>
        <dbReference type="ARBA" id="ARBA00009437"/>
    </source>
</evidence>
<evidence type="ECO:0000256" key="7">
    <source>
        <dbReference type="ARBA" id="ARBA00023015"/>
    </source>
</evidence>
<keyword evidence="11" id="KW-0486">Methionine biosynthesis</keyword>